<name>A0A2Z7BLD0_9LAMI</name>
<protein>
    <submittedName>
        <fullName evidence="4">LOB domain-containing protein 27-like</fullName>
    </submittedName>
</protein>
<dbReference type="Proteomes" id="UP000250235">
    <property type="component" value="Unassembled WGS sequence"/>
</dbReference>
<dbReference type="AlphaFoldDB" id="A0A2Z7BLD0"/>
<dbReference type="PROSITE" id="PS50891">
    <property type="entry name" value="LOB"/>
    <property type="match status" value="1"/>
</dbReference>
<feature type="coiled-coil region" evidence="2">
    <location>
        <begin position="90"/>
        <end position="117"/>
    </location>
</feature>
<gene>
    <name evidence="4" type="ORF">F511_01439</name>
</gene>
<evidence type="ECO:0000259" key="3">
    <source>
        <dbReference type="PROSITE" id="PS50891"/>
    </source>
</evidence>
<accession>A0A2Z7BLD0</accession>
<proteinExistence type="inferred from homology"/>
<keyword evidence="5" id="KW-1185">Reference proteome</keyword>
<keyword evidence="2" id="KW-0175">Coiled coil</keyword>
<evidence type="ECO:0000313" key="5">
    <source>
        <dbReference type="Proteomes" id="UP000250235"/>
    </source>
</evidence>
<dbReference type="EMBL" id="KV006337">
    <property type="protein sequence ID" value="KZV32928.1"/>
    <property type="molecule type" value="Genomic_DNA"/>
</dbReference>
<comment type="similarity">
    <text evidence="1">Belongs to the LOB domain-containing protein family.</text>
</comment>
<evidence type="ECO:0000313" key="4">
    <source>
        <dbReference type="EMBL" id="KZV32928.1"/>
    </source>
</evidence>
<dbReference type="Pfam" id="PF03195">
    <property type="entry name" value="LOB"/>
    <property type="match status" value="1"/>
</dbReference>
<dbReference type="PANTHER" id="PTHR31301">
    <property type="entry name" value="LOB DOMAIN-CONTAINING PROTEIN 4-RELATED"/>
    <property type="match status" value="1"/>
</dbReference>
<evidence type="ECO:0000256" key="1">
    <source>
        <dbReference type="ARBA" id="ARBA00005474"/>
    </source>
</evidence>
<sequence length="267" mass="30542">MTLKGGSTPSCAACKYRRRKCTATCPLAPYFPANKPKMFQNVHRLFGVSNVTKTLESLKTKDERDDAMKSIIYEAEMRDRIPVYGCPYIINQLSLQLHAANEELRKVNLQIATCKEQSNQLVDHGSNQRVEDQLVGHPFCSPSPPQEFGGVDSQDAEGMGSVPCRFFMNADGGIYMESYDDVARSVLGLDFGSDVIRNHSLLSTHVEREPNLFDIQKEPKILVQDYGGLRYSTTDDHDTKSYLETYESRYINVTWFRYIKFFIYWTR</sequence>
<feature type="domain" description="LOB" evidence="3">
    <location>
        <begin position="9"/>
        <end position="111"/>
    </location>
</feature>
<evidence type="ECO:0000256" key="2">
    <source>
        <dbReference type="SAM" id="Coils"/>
    </source>
</evidence>
<dbReference type="InterPro" id="IPR004883">
    <property type="entry name" value="LOB"/>
</dbReference>
<dbReference type="OrthoDB" id="1893065at2759"/>
<reference evidence="4 5" key="1">
    <citation type="journal article" date="2015" name="Proc. Natl. Acad. Sci. U.S.A.">
        <title>The resurrection genome of Boea hygrometrica: A blueprint for survival of dehydration.</title>
        <authorList>
            <person name="Xiao L."/>
            <person name="Yang G."/>
            <person name="Zhang L."/>
            <person name="Yang X."/>
            <person name="Zhao S."/>
            <person name="Ji Z."/>
            <person name="Zhou Q."/>
            <person name="Hu M."/>
            <person name="Wang Y."/>
            <person name="Chen M."/>
            <person name="Xu Y."/>
            <person name="Jin H."/>
            <person name="Xiao X."/>
            <person name="Hu G."/>
            <person name="Bao F."/>
            <person name="Hu Y."/>
            <person name="Wan P."/>
            <person name="Li L."/>
            <person name="Deng X."/>
            <person name="Kuang T."/>
            <person name="Xiang C."/>
            <person name="Zhu J.K."/>
            <person name="Oliver M.J."/>
            <person name="He Y."/>
        </authorList>
    </citation>
    <scope>NUCLEOTIDE SEQUENCE [LARGE SCALE GENOMIC DNA]</scope>
    <source>
        <strain evidence="5">cv. XS01</strain>
    </source>
</reference>
<organism evidence="4 5">
    <name type="scientific">Dorcoceras hygrometricum</name>
    <dbReference type="NCBI Taxonomy" id="472368"/>
    <lineage>
        <taxon>Eukaryota</taxon>
        <taxon>Viridiplantae</taxon>
        <taxon>Streptophyta</taxon>
        <taxon>Embryophyta</taxon>
        <taxon>Tracheophyta</taxon>
        <taxon>Spermatophyta</taxon>
        <taxon>Magnoliopsida</taxon>
        <taxon>eudicotyledons</taxon>
        <taxon>Gunneridae</taxon>
        <taxon>Pentapetalae</taxon>
        <taxon>asterids</taxon>
        <taxon>lamiids</taxon>
        <taxon>Lamiales</taxon>
        <taxon>Gesneriaceae</taxon>
        <taxon>Didymocarpoideae</taxon>
        <taxon>Trichosporeae</taxon>
        <taxon>Loxocarpinae</taxon>
        <taxon>Dorcoceras</taxon>
    </lineage>
</organism>
<dbReference type="PANTHER" id="PTHR31301:SF21">
    <property type="entry name" value="LOB DOMAIN-CONTAINING PROTEIN 27-RELATED"/>
    <property type="match status" value="1"/>
</dbReference>